<reference evidence="1 2" key="1">
    <citation type="submission" date="2020-08" db="EMBL/GenBank/DDBJ databases">
        <title>Genomic Encyclopedia of Type Strains, Phase IV (KMG-V): Genome sequencing to study the core and pangenomes of soil and plant-associated prokaryotes.</title>
        <authorList>
            <person name="Whitman W."/>
        </authorList>
    </citation>
    <scope>NUCLEOTIDE SEQUENCE [LARGE SCALE GENOMIC DNA]</scope>
    <source>
        <strain evidence="1 2">JPY158</strain>
    </source>
</reference>
<gene>
    <name evidence="1" type="ORF">HDG40_005353</name>
</gene>
<protein>
    <submittedName>
        <fullName evidence="1">Uncharacterized protein</fullName>
    </submittedName>
</protein>
<evidence type="ECO:0000313" key="2">
    <source>
        <dbReference type="Proteomes" id="UP000592780"/>
    </source>
</evidence>
<dbReference type="Proteomes" id="UP000592780">
    <property type="component" value="Unassembled WGS sequence"/>
</dbReference>
<keyword evidence="2" id="KW-1185">Reference proteome</keyword>
<organism evidence="1 2">
    <name type="scientific">Paraburkholderia atlantica</name>
    <dbReference type="NCBI Taxonomy" id="2654982"/>
    <lineage>
        <taxon>Bacteria</taxon>
        <taxon>Pseudomonadati</taxon>
        <taxon>Pseudomonadota</taxon>
        <taxon>Betaproteobacteria</taxon>
        <taxon>Burkholderiales</taxon>
        <taxon>Burkholderiaceae</taxon>
        <taxon>Paraburkholderia</taxon>
    </lineage>
</organism>
<dbReference type="AlphaFoldDB" id="A0A7W8QBH1"/>
<comment type="caution">
    <text evidence="1">The sequence shown here is derived from an EMBL/GenBank/DDBJ whole genome shotgun (WGS) entry which is preliminary data.</text>
</comment>
<proteinExistence type="predicted"/>
<dbReference type="EMBL" id="JACHDD010000008">
    <property type="protein sequence ID" value="MBB5427174.1"/>
    <property type="molecule type" value="Genomic_DNA"/>
</dbReference>
<name>A0A7W8QBH1_PARAM</name>
<accession>A0A7W8QBH1</accession>
<sequence length="120" mass="13214">MHAADALRDGHRWPLAATVVVGSHGRVQRGIALDFAHDRITADYDLFGVAGSLSHADRRQHGLAGAIPCLQFSIDERDPLMNRLRKAGGFWNIVGDWKQLPEVLEVNTCHVSLLCSCSTR</sequence>
<evidence type="ECO:0000313" key="1">
    <source>
        <dbReference type="EMBL" id="MBB5427174.1"/>
    </source>
</evidence>